<gene>
    <name evidence="2" type="ORF">DRJ33_07585</name>
</gene>
<feature type="domain" description="Brix" evidence="1">
    <location>
        <begin position="1"/>
        <end position="178"/>
    </location>
</feature>
<dbReference type="SUPFAM" id="SSF52954">
    <property type="entry name" value="Class II aaRS ABD-related"/>
    <property type="match status" value="1"/>
</dbReference>
<dbReference type="Proteomes" id="UP000272051">
    <property type="component" value="Unassembled WGS sequence"/>
</dbReference>
<evidence type="ECO:0000313" key="3">
    <source>
        <dbReference type="Proteomes" id="UP000272051"/>
    </source>
</evidence>
<dbReference type="EMBL" id="QMQX01000177">
    <property type="protein sequence ID" value="RLE50252.1"/>
    <property type="molecule type" value="Genomic_DNA"/>
</dbReference>
<protein>
    <recommendedName>
        <fullName evidence="1">Brix domain-containing protein</fullName>
    </recommendedName>
</protein>
<comment type="caution">
    <text evidence="2">The sequence shown here is derived from an EMBL/GenBank/DDBJ whole genome shotgun (WGS) entry which is preliminary data.</text>
</comment>
<sequence length="178" mass="19568">MVVLLTTSHRPSPRIRSFCSDIESSSDLFIHVARGKQTQVDLVSLAKACNADCIMLVCSTKGNPGKIDMYQIHQLGLVKKLSLILKGVKLTREMGIRVSKLRRRPVLVTATKQEEVLKVASAFAKLIGAPLVLNGFLSIGLNIAFRSGIKELMTINFLDAASNTPCGPLIRVKSFYIW</sequence>
<organism evidence="2 3">
    <name type="scientific">Thermoproteota archaeon</name>
    <dbReference type="NCBI Taxonomy" id="2056631"/>
    <lineage>
        <taxon>Archaea</taxon>
        <taxon>Thermoproteota</taxon>
    </lineage>
</organism>
<dbReference type="PROSITE" id="PS50833">
    <property type="entry name" value="BRIX"/>
    <property type="match status" value="1"/>
</dbReference>
<proteinExistence type="predicted"/>
<dbReference type="GO" id="GO:0019843">
    <property type="term" value="F:rRNA binding"/>
    <property type="evidence" value="ECO:0007669"/>
    <property type="project" value="InterPro"/>
</dbReference>
<dbReference type="AlphaFoldDB" id="A0A497ET90"/>
<dbReference type="GO" id="GO:0006364">
    <property type="term" value="P:rRNA processing"/>
    <property type="evidence" value="ECO:0007669"/>
    <property type="project" value="InterPro"/>
</dbReference>
<evidence type="ECO:0000259" key="1">
    <source>
        <dbReference type="PROSITE" id="PS50833"/>
    </source>
</evidence>
<dbReference type="InterPro" id="IPR007109">
    <property type="entry name" value="Brix"/>
</dbReference>
<dbReference type="Gene3D" id="3.40.50.10480">
    <property type="entry name" value="Probable brix-domain ribosomal biogenesis protein"/>
    <property type="match status" value="1"/>
</dbReference>
<name>A0A497ET90_9CREN</name>
<accession>A0A497ET90</accession>
<reference evidence="2 3" key="1">
    <citation type="submission" date="2018-06" db="EMBL/GenBank/DDBJ databases">
        <title>Extensive metabolic versatility and redundancy in microbially diverse, dynamic hydrothermal sediments.</title>
        <authorList>
            <person name="Dombrowski N."/>
            <person name="Teske A."/>
            <person name="Baker B.J."/>
        </authorList>
    </citation>
    <scope>NUCLEOTIDE SEQUENCE [LARGE SCALE GENOMIC DNA]</scope>
    <source>
        <strain evidence="2">B34_G17</strain>
    </source>
</reference>
<evidence type="ECO:0000313" key="2">
    <source>
        <dbReference type="EMBL" id="RLE50252.1"/>
    </source>
</evidence>